<evidence type="ECO:0000256" key="3">
    <source>
        <dbReference type="ARBA" id="ARBA00022490"/>
    </source>
</evidence>
<dbReference type="PRINTS" id="PR00413">
    <property type="entry name" value="HADHALOGNASE"/>
</dbReference>
<sequence length="590" mass="66185">MTNSTDCDTMNLVNYKPIELPEHMIAQLLKDRYGMELIDFSELISFDDRNYLVHVTSKHDNPYVKKIDSNGYLLKIFNAEFSKNENFFDGFYSLSDHIRKSGVSTPERITNINGNLMSLEEIPTDTNNIATSRTLQHMVILQTFLPGVVISKVPMVPSLLYQFGKLIGSIHNSLKDFHHSYFDQTSTSSWSLTAVPRLKEYAAAIEDDSDRKLITDIVDAFIEEIIPVMPKFQPGQIHGDLSDLNVLVEERHSSIKQESSNESITSQKNKPDFVISGMIDFADASFSYFIYDIAIALAYMMTSNKQVDAINVSGHTLAGYLSEFHMNSAERNALLLLICCRISQTLAIATIMSLYKLVTFDATNTLIRVMGSVGLQYGRVANQHGIYANTDEVNKAFKTAWKQMNKDYPNYGVNQGLTSQKWWTEVMKSSLLSVCDKKSTDPEVLSKVANDIYTFFASNRGWEVIPGSEEGLALLKDKGLKLGIVSNFDNRLPKILTDLGIANYFNFILCSSVEKVAKPDADIFKKALHLGNTKAEETIHVGDDLTNDYLGAKNAGLRPIFFQNNPDIPLPDEVSEDSVISNMQDIIKLL</sequence>
<dbReference type="EC" id="2.7.1.81" evidence="8"/>
<evidence type="ECO:0000256" key="8">
    <source>
        <dbReference type="ARBA" id="ARBA00038873"/>
    </source>
</evidence>
<evidence type="ECO:0000256" key="1">
    <source>
        <dbReference type="ARBA" id="ARBA00004496"/>
    </source>
</evidence>
<evidence type="ECO:0000256" key="6">
    <source>
        <dbReference type="ARBA" id="ARBA00036820"/>
    </source>
</evidence>
<dbReference type="GO" id="GO:0005737">
    <property type="term" value="C:cytoplasm"/>
    <property type="evidence" value="ECO:0007669"/>
    <property type="project" value="UniProtKB-SubCell"/>
</dbReference>
<dbReference type="Pfam" id="PF01636">
    <property type="entry name" value="APH"/>
    <property type="match status" value="1"/>
</dbReference>
<dbReference type="InterPro" id="IPR023214">
    <property type="entry name" value="HAD_sf"/>
</dbReference>
<dbReference type="GO" id="GO:0047992">
    <property type="term" value="F:hydroxylysine kinase activity"/>
    <property type="evidence" value="ECO:0007669"/>
    <property type="project" value="UniProtKB-EC"/>
</dbReference>
<dbReference type="NCBIfam" id="TIGR02252">
    <property type="entry name" value="DREG-2"/>
    <property type="match status" value="1"/>
</dbReference>
<dbReference type="NCBIfam" id="TIGR01549">
    <property type="entry name" value="HAD-SF-IA-v1"/>
    <property type="match status" value="1"/>
</dbReference>
<evidence type="ECO:0000313" key="11">
    <source>
        <dbReference type="EMBL" id="CAI9717693.1"/>
    </source>
</evidence>
<evidence type="ECO:0000259" key="10">
    <source>
        <dbReference type="Pfam" id="PF01636"/>
    </source>
</evidence>
<dbReference type="EMBL" id="OX597815">
    <property type="protein sequence ID" value="CAI9717693.1"/>
    <property type="molecule type" value="Genomic_DNA"/>
</dbReference>
<comment type="subcellular location">
    <subcellularLocation>
        <location evidence="1">Cytoplasm</location>
    </subcellularLocation>
</comment>
<proteinExistence type="inferred from homology"/>
<dbReference type="InterPro" id="IPR036412">
    <property type="entry name" value="HAD-like_sf"/>
</dbReference>
<keyword evidence="12" id="KW-1185">Reference proteome</keyword>
<evidence type="ECO:0000256" key="2">
    <source>
        <dbReference type="ARBA" id="ARBA00006219"/>
    </source>
</evidence>
<keyword evidence="3" id="KW-0963">Cytoplasm</keyword>
<evidence type="ECO:0000256" key="9">
    <source>
        <dbReference type="ARBA" id="ARBA00040505"/>
    </source>
</evidence>
<dbReference type="InterPro" id="IPR050249">
    <property type="entry name" value="Pseudomonas-type_ThrB"/>
</dbReference>
<accession>A0AA36AKA9</accession>
<feature type="domain" description="Aminoglycoside phosphotransferase" evidence="10">
    <location>
        <begin position="59"/>
        <end position="249"/>
    </location>
</feature>
<dbReference type="SUPFAM" id="SSF56784">
    <property type="entry name" value="HAD-like"/>
    <property type="match status" value="1"/>
</dbReference>
<dbReference type="PANTHER" id="PTHR21064:SF1">
    <property type="entry name" value="HYDROXYLYSINE KINASE"/>
    <property type="match status" value="1"/>
</dbReference>
<evidence type="ECO:0000256" key="7">
    <source>
        <dbReference type="ARBA" id="ARBA00037368"/>
    </source>
</evidence>
<organism evidence="11 12">
    <name type="scientific">Octopus vulgaris</name>
    <name type="common">Common octopus</name>
    <dbReference type="NCBI Taxonomy" id="6645"/>
    <lineage>
        <taxon>Eukaryota</taxon>
        <taxon>Metazoa</taxon>
        <taxon>Spiralia</taxon>
        <taxon>Lophotrochozoa</taxon>
        <taxon>Mollusca</taxon>
        <taxon>Cephalopoda</taxon>
        <taxon>Coleoidea</taxon>
        <taxon>Octopodiformes</taxon>
        <taxon>Octopoda</taxon>
        <taxon>Incirrata</taxon>
        <taxon>Octopodidae</taxon>
        <taxon>Octopus</taxon>
    </lineage>
</organism>
<dbReference type="InterPro" id="IPR044924">
    <property type="entry name" value="HAD-SF_hydro_IA_REG-2-like_cap"/>
</dbReference>
<evidence type="ECO:0000256" key="5">
    <source>
        <dbReference type="ARBA" id="ARBA00022777"/>
    </source>
</evidence>
<dbReference type="InterPro" id="IPR011949">
    <property type="entry name" value="HAD-SF_hydro_IA_REG-2-like"/>
</dbReference>
<dbReference type="AlphaFoldDB" id="A0AA36AKA9"/>
<dbReference type="InterPro" id="IPR006439">
    <property type="entry name" value="HAD-SF_hydro_IA"/>
</dbReference>
<dbReference type="Proteomes" id="UP001162480">
    <property type="component" value="Chromosome 2"/>
</dbReference>
<comment type="similarity">
    <text evidence="2">Belongs to the aminoglycoside phosphotransferase family.</text>
</comment>
<dbReference type="InterPro" id="IPR011009">
    <property type="entry name" value="Kinase-like_dom_sf"/>
</dbReference>
<dbReference type="Gene3D" id="3.40.50.1000">
    <property type="entry name" value="HAD superfamily/HAD-like"/>
    <property type="match status" value="1"/>
</dbReference>
<dbReference type="Gene3D" id="1.10.150.720">
    <property type="entry name" value="Haloacid dehalogenase-like hydrolase"/>
    <property type="match status" value="1"/>
</dbReference>
<protein>
    <recommendedName>
        <fullName evidence="9">Hydroxylysine kinase</fullName>
        <ecNumber evidence="8">2.7.1.81</ecNumber>
    </recommendedName>
</protein>
<reference evidence="11" key="1">
    <citation type="submission" date="2023-08" db="EMBL/GenBank/DDBJ databases">
        <authorList>
            <person name="Alioto T."/>
            <person name="Alioto T."/>
            <person name="Gomez Garrido J."/>
        </authorList>
    </citation>
    <scope>NUCLEOTIDE SEQUENCE</scope>
</reference>
<comment type="function">
    <text evidence="7">Catalyzes the GTP-dependent phosphorylation of 5-hydroxy-L-lysine.</text>
</comment>
<dbReference type="InterPro" id="IPR002575">
    <property type="entry name" value="Aminoglycoside_PTrfase"/>
</dbReference>
<gene>
    <name evidence="11" type="ORF">OCTVUL_1B016211</name>
</gene>
<dbReference type="Pfam" id="PF00702">
    <property type="entry name" value="Hydrolase"/>
    <property type="match status" value="1"/>
</dbReference>
<dbReference type="PANTHER" id="PTHR21064">
    <property type="entry name" value="AMINOGLYCOSIDE PHOSPHOTRANSFERASE DOMAIN-CONTAINING PROTEIN-RELATED"/>
    <property type="match status" value="1"/>
</dbReference>
<comment type="catalytic activity">
    <reaction evidence="6">
        <text>(5R)-5-hydroxy-L-lysine + GTP = (5R)-5-phosphooxy-L-lysine + GDP + H(+)</text>
        <dbReference type="Rhea" id="RHEA:19049"/>
        <dbReference type="ChEBI" id="CHEBI:15378"/>
        <dbReference type="ChEBI" id="CHEBI:37565"/>
        <dbReference type="ChEBI" id="CHEBI:57882"/>
        <dbReference type="ChEBI" id="CHEBI:58189"/>
        <dbReference type="ChEBI" id="CHEBI:58357"/>
        <dbReference type="EC" id="2.7.1.81"/>
    </reaction>
</comment>
<dbReference type="SFLD" id="SFLDS00003">
    <property type="entry name" value="Haloacid_Dehalogenase"/>
    <property type="match status" value="1"/>
</dbReference>
<name>A0AA36AKA9_OCTVU</name>
<evidence type="ECO:0000313" key="12">
    <source>
        <dbReference type="Proteomes" id="UP001162480"/>
    </source>
</evidence>
<keyword evidence="4" id="KW-0808">Transferase</keyword>
<keyword evidence="5" id="KW-0418">Kinase</keyword>
<dbReference type="SFLD" id="SFLDG01129">
    <property type="entry name" value="C1.5:_HAD__Beta-PGM__Phosphata"/>
    <property type="match status" value="1"/>
</dbReference>
<dbReference type="Gene3D" id="3.90.1200.10">
    <property type="match status" value="1"/>
</dbReference>
<dbReference type="SUPFAM" id="SSF56112">
    <property type="entry name" value="Protein kinase-like (PK-like)"/>
    <property type="match status" value="1"/>
</dbReference>
<evidence type="ECO:0000256" key="4">
    <source>
        <dbReference type="ARBA" id="ARBA00022679"/>
    </source>
</evidence>